<accession>A0A087GRH9</accession>
<feature type="region of interest" description="Disordered" evidence="1">
    <location>
        <begin position="1"/>
        <end position="128"/>
    </location>
</feature>
<name>A0A087GRH9_ARAAL</name>
<evidence type="ECO:0000256" key="1">
    <source>
        <dbReference type="SAM" id="MobiDB-lite"/>
    </source>
</evidence>
<protein>
    <submittedName>
        <fullName evidence="2">Uncharacterized protein</fullName>
    </submittedName>
</protein>
<dbReference type="Gramene" id="KFK32481">
    <property type="protein sequence ID" value="KFK32481"/>
    <property type="gene ID" value="AALP_AA6G248000"/>
</dbReference>
<dbReference type="EMBL" id="CM002874">
    <property type="protein sequence ID" value="KFK32481.1"/>
    <property type="molecule type" value="Genomic_DNA"/>
</dbReference>
<evidence type="ECO:0000313" key="2">
    <source>
        <dbReference type="EMBL" id="KFK32481.1"/>
    </source>
</evidence>
<dbReference type="AlphaFoldDB" id="A0A087GRH9"/>
<gene>
    <name evidence="2" type="ordered locus">AALP_Aa6g248000</name>
</gene>
<dbReference type="Proteomes" id="UP000029120">
    <property type="component" value="Chromosome 6"/>
</dbReference>
<reference evidence="3" key="1">
    <citation type="journal article" date="2015" name="Nat. Plants">
        <title>Genome expansion of Arabis alpina linked with retrotransposition and reduced symmetric DNA methylation.</title>
        <authorList>
            <person name="Willing E.M."/>
            <person name="Rawat V."/>
            <person name="Mandakova T."/>
            <person name="Maumus F."/>
            <person name="James G.V."/>
            <person name="Nordstroem K.J."/>
            <person name="Becker C."/>
            <person name="Warthmann N."/>
            <person name="Chica C."/>
            <person name="Szarzynska B."/>
            <person name="Zytnicki M."/>
            <person name="Albani M.C."/>
            <person name="Kiefer C."/>
            <person name="Bergonzi S."/>
            <person name="Castaings L."/>
            <person name="Mateos J.L."/>
            <person name="Berns M.C."/>
            <person name="Bujdoso N."/>
            <person name="Piofczyk T."/>
            <person name="de Lorenzo L."/>
            <person name="Barrero-Sicilia C."/>
            <person name="Mateos I."/>
            <person name="Piednoel M."/>
            <person name="Hagmann J."/>
            <person name="Chen-Min-Tao R."/>
            <person name="Iglesias-Fernandez R."/>
            <person name="Schuster S.C."/>
            <person name="Alonso-Blanco C."/>
            <person name="Roudier F."/>
            <person name="Carbonero P."/>
            <person name="Paz-Ares J."/>
            <person name="Davis S.J."/>
            <person name="Pecinka A."/>
            <person name="Quesneville H."/>
            <person name="Colot V."/>
            <person name="Lysak M.A."/>
            <person name="Weigel D."/>
            <person name="Coupland G."/>
            <person name="Schneeberger K."/>
        </authorList>
    </citation>
    <scope>NUCLEOTIDE SEQUENCE [LARGE SCALE GENOMIC DNA]</scope>
    <source>
        <strain evidence="3">cv. Pajares</strain>
    </source>
</reference>
<feature type="compositionally biased region" description="Basic and acidic residues" evidence="1">
    <location>
        <begin position="24"/>
        <end position="36"/>
    </location>
</feature>
<evidence type="ECO:0000313" key="3">
    <source>
        <dbReference type="Proteomes" id="UP000029120"/>
    </source>
</evidence>
<proteinExistence type="predicted"/>
<organism evidence="2 3">
    <name type="scientific">Arabis alpina</name>
    <name type="common">Alpine rock-cress</name>
    <dbReference type="NCBI Taxonomy" id="50452"/>
    <lineage>
        <taxon>Eukaryota</taxon>
        <taxon>Viridiplantae</taxon>
        <taxon>Streptophyta</taxon>
        <taxon>Embryophyta</taxon>
        <taxon>Tracheophyta</taxon>
        <taxon>Spermatophyta</taxon>
        <taxon>Magnoliopsida</taxon>
        <taxon>eudicotyledons</taxon>
        <taxon>Gunneridae</taxon>
        <taxon>Pentapetalae</taxon>
        <taxon>rosids</taxon>
        <taxon>malvids</taxon>
        <taxon>Brassicales</taxon>
        <taxon>Brassicaceae</taxon>
        <taxon>Arabideae</taxon>
        <taxon>Arabis</taxon>
    </lineage>
</organism>
<sequence length="167" mass="18090">MPQTVKNPLRKASTREVTGGRGTVVDHGRGTVDRGRGTVGGRGKRGPARGGITQAHDRPGTSRIGAPGSGSKRKAVLPEDVGGGSGSQHRTSYPPQNPLHRHPLPLVNQSPPLQVSDEEMHNSDEEEDYYIGLELEDEEEDEVDAPNAEDQEFDQLLDNLLRLSGRE</sequence>
<keyword evidence="3" id="KW-1185">Reference proteome</keyword>